<comment type="caution">
    <text evidence="2">The sequence shown here is derived from an EMBL/GenBank/DDBJ whole genome shotgun (WGS) entry which is preliminary data.</text>
</comment>
<reference evidence="2" key="2">
    <citation type="submission" date="2021-08" db="EMBL/GenBank/DDBJ databases">
        <authorList>
            <person name="Eriksson T."/>
        </authorList>
    </citation>
    <scope>NUCLEOTIDE SEQUENCE</scope>
    <source>
        <strain evidence="2">Stoneville</strain>
        <tissue evidence="2">Whole head</tissue>
    </source>
</reference>
<evidence type="ECO:0000313" key="3">
    <source>
        <dbReference type="Proteomes" id="UP000719412"/>
    </source>
</evidence>
<organism evidence="2 3">
    <name type="scientific">Tenebrio molitor</name>
    <name type="common">Yellow mealworm beetle</name>
    <dbReference type="NCBI Taxonomy" id="7067"/>
    <lineage>
        <taxon>Eukaryota</taxon>
        <taxon>Metazoa</taxon>
        <taxon>Ecdysozoa</taxon>
        <taxon>Arthropoda</taxon>
        <taxon>Hexapoda</taxon>
        <taxon>Insecta</taxon>
        <taxon>Pterygota</taxon>
        <taxon>Neoptera</taxon>
        <taxon>Endopterygota</taxon>
        <taxon>Coleoptera</taxon>
        <taxon>Polyphaga</taxon>
        <taxon>Cucujiformia</taxon>
        <taxon>Tenebrionidae</taxon>
        <taxon>Tenebrio</taxon>
    </lineage>
</organism>
<accession>A0A8J6LGJ1</accession>
<proteinExistence type="predicted"/>
<name>A0A8J6LGJ1_TENMO</name>
<feature type="compositionally biased region" description="Basic and acidic residues" evidence="1">
    <location>
        <begin position="39"/>
        <end position="72"/>
    </location>
</feature>
<dbReference type="EMBL" id="JABDTM020026203">
    <property type="protein sequence ID" value="KAH0812241.1"/>
    <property type="molecule type" value="Genomic_DNA"/>
</dbReference>
<dbReference type="AlphaFoldDB" id="A0A8J6LGJ1"/>
<evidence type="ECO:0000256" key="1">
    <source>
        <dbReference type="SAM" id="MobiDB-lite"/>
    </source>
</evidence>
<dbReference type="Proteomes" id="UP000719412">
    <property type="component" value="Unassembled WGS sequence"/>
</dbReference>
<evidence type="ECO:0000313" key="2">
    <source>
        <dbReference type="EMBL" id="KAH0812241.1"/>
    </source>
</evidence>
<protein>
    <submittedName>
        <fullName evidence="2">Uncharacterized protein</fullName>
    </submittedName>
</protein>
<reference evidence="2" key="1">
    <citation type="journal article" date="2020" name="J Insects Food Feed">
        <title>The yellow mealworm (Tenebrio molitor) genome: a resource for the emerging insects as food and feed industry.</title>
        <authorList>
            <person name="Eriksson T."/>
            <person name="Andere A."/>
            <person name="Kelstrup H."/>
            <person name="Emery V."/>
            <person name="Picard C."/>
        </authorList>
    </citation>
    <scope>NUCLEOTIDE SEQUENCE</scope>
    <source>
        <strain evidence="2">Stoneville</strain>
        <tissue evidence="2">Whole head</tissue>
    </source>
</reference>
<sequence>MEFSEIPGRSTTPPINQAAEEIEQSTSRRRSESSSSSESDDRKNKKIRKLEERLSEMESRSRFPTQGDEKMLPEFNPQQSPLPIDAWWYDSQEYLNANWKSIKRNLVKQFAKPRPFAKLLKEAVHDETREGQDLGEYCLTKLDKLRALKLKVISRQPQQQQIRTDLTNVVLNGQKCLVDIGSACTSIRRRVATKLGSEIEAGNTALTTFLERITTNLTLPLETVRADCKLKCKQLLNEFGDRISKSMCTLGKTDAAEMKIKLITDEPVVRGPYRMRIIEEEILRKLLEVLLINGITPEKNSRSACEVKTLKVLCRTSECRYGGGIVVVDEDRVPKGS</sequence>
<keyword evidence="3" id="KW-1185">Reference proteome</keyword>
<feature type="region of interest" description="Disordered" evidence="1">
    <location>
        <begin position="1"/>
        <end position="74"/>
    </location>
</feature>
<gene>
    <name evidence="2" type="ORF">GEV33_010550</name>
</gene>